<comment type="cofactor">
    <cofactor evidence="1">
        <name>Mg(2+)</name>
        <dbReference type="ChEBI" id="CHEBI:18420"/>
    </cofactor>
</comment>
<evidence type="ECO:0000256" key="1">
    <source>
        <dbReference type="ARBA" id="ARBA00001946"/>
    </source>
</evidence>
<evidence type="ECO:0000256" key="5">
    <source>
        <dbReference type="ARBA" id="ARBA00022801"/>
    </source>
</evidence>
<evidence type="ECO:0000256" key="3">
    <source>
        <dbReference type="ARBA" id="ARBA00012953"/>
    </source>
</evidence>
<dbReference type="GO" id="GO:0050532">
    <property type="term" value="F:2-phosphosulfolactate phosphatase activity"/>
    <property type="evidence" value="ECO:0007669"/>
    <property type="project" value="UniProtKB-EC"/>
</dbReference>
<accession>A0A919U3Z9</accession>
<evidence type="ECO:0000313" key="9">
    <source>
        <dbReference type="Proteomes" id="UP000642125"/>
    </source>
</evidence>
<dbReference type="Proteomes" id="UP000642125">
    <property type="component" value="Unassembled WGS sequence"/>
</dbReference>
<dbReference type="PANTHER" id="PTHR37311">
    <property type="entry name" value="2-PHOSPHOSULFOLACTATE PHOSPHATASE-RELATED"/>
    <property type="match status" value="1"/>
</dbReference>
<dbReference type="AlphaFoldDB" id="A0A919U3Z9"/>
<dbReference type="EMBL" id="BONO01000016">
    <property type="protein sequence ID" value="GIG36911.1"/>
    <property type="molecule type" value="Genomic_DNA"/>
</dbReference>
<dbReference type="RefSeq" id="WP_203668931.1">
    <property type="nucleotide sequence ID" value="NZ_BONO01000016.1"/>
</dbReference>
<comment type="similarity">
    <text evidence="2">Belongs to the ComB family.</text>
</comment>
<evidence type="ECO:0000256" key="2">
    <source>
        <dbReference type="ARBA" id="ARBA00009997"/>
    </source>
</evidence>
<dbReference type="InterPro" id="IPR036702">
    <property type="entry name" value="ComB-like_sf"/>
</dbReference>
<dbReference type="GO" id="GO:0050545">
    <property type="term" value="F:sulfopyruvate decarboxylase activity"/>
    <property type="evidence" value="ECO:0007669"/>
    <property type="project" value="TreeGrafter"/>
</dbReference>
<dbReference type="PANTHER" id="PTHR37311:SF1">
    <property type="entry name" value="2-PHOSPHOSULFOLACTATE PHOSPHATASE-RELATED"/>
    <property type="match status" value="1"/>
</dbReference>
<comment type="caution">
    <text evidence="8">The sequence shown here is derived from an EMBL/GenBank/DDBJ whole genome shotgun (WGS) entry which is preliminary data.</text>
</comment>
<evidence type="ECO:0000256" key="4">
    <source>
        <dbReference type="ARBA" id="ARBA00021948"/>
    </source>
</evidence>
<keyword evidence="6" id="KW-0460">Magnesium</keyword>
<dbReference type="Gene3D" id="3.90.1560.10">
    <property type="entry name" value="ComB-like"/>
    <property type="match status" value="1"/>
</dbReference>
<keyword evidence="5" id="KW-0378">Hydrolase</keyword>
<dbReference type="SUPFAM" id="SSF142823">
    <property type="entry name" value="ComB-like"/>
    <property type="match status" value="1"/>
</dbReference>
<reference evidence="8" key="1">
    <citation type="submission" date="2021-01" db="EMBL/GenBank/DDBJ databases">
        <title>Whole genome shotgun sequence of Cellulomonas pakistanensis NBRC 110800.</title>
        <authorList>
            <person name="Komaki H."/>
            <person name="Tamura T."/>
        </authorList>
    </citation>
    <scope>NUCLEOTIDE SEQUENCE</scope>
    <source>
        <strain evidence="8">NBRC 110800</strain>
    </source>
</reference>
<dbReference type="InterPro" id="IPR005238">
    <property type="entry name" value="ComB-like"/>
</dbReference>
<gene>
    <name evidence="8" type="ORF">Cpa01nite_22920</name>
</gene>
<evidence type="ECO:0000256" key="7">
    <source>
        <dbReference type="ARBA" id="ARBA00033711"/>
    </source>
</evidence>
<evidence type="ECO:0000313" key="8">
    <source>
        <dbReference type="EMBL" id="GIG36911.1"/>
    </source>
</evidence>
<dbReference type="Pfam" id="PF04029">
    <property type="entry name" value="2-ph_phosp"/>
    <property type="match status" value="1"/>
</dbReference>
<dbReference type="EC" id="3.1.3.71" evidence="3"/>
<sequence>MTAQLTGAGARSAWRLRFDWGPTGALAVGDGADVVVVVDVLSFTTAVSVAVDGGMAVLPYPSRDGDAAEHARRRGAALAVPRSAASPGDLTLSPASLRDAVGVHRVVLPSPNGSTIAHALAHRAGAVVAGSLRNAGAVARWIAAQVRDEDAVVAVVAAGERWPDGSLRPAVEDLWGAGAVLAALSGAPGARPTPEACAAVGAYREVAGDVPAALRACVSGVELAGSGWSDDVALAAEVGAGRSVPILRDGAFVAA</sequence>
<comment type="catalytic activity">
    <reaction evidence="7">
        <text>(2R)-O-phospho-3-sulfolactate + H2O = (2R)-3-sulfolactate + phosphate</text>
        <dbReference type="Rhea" id="RHEA:23416"/>
        <dbReference type="ChEBI" id="CHEBI:15377"/>
        <dbReference type="ChEBI" id="CHEBI:15597"/>
        <dbReference type="ChEBI" id="CHEBI:43474"/>
        <dbReference type="ChEBI" id="CHEBI:58738"/>
        <dbReference type="EC" id="3.1.3.71"/>
    </reaction>
</comment>
<proteinExistence type="inferred from homology"/>
<evidence type="ECO:0000256" key="6">
    <source>
        <dbReference type="ARBA" id="ARBA00022842"/>
    </source>
</evidence>
<keyword evidence="9" id="KW-1185">Reference proteome</keyword>
<dbReference type="GO" id="GO:0000287">
    <property type="term" value="F:magnesium ion binding"/>
    <property type="evidence" value="ECO:0007669"/>
    <property type="project" value="InterPro"/>
</dbReference>
<protein>
    <recommendedName>
        <fullName evidence="4">Probable 2-phosphosulfolactate phosphatase</fullName>
        <ecNumber evidence="3">3.1.3.71</ecNumber>
    </recommendedName>
</protein>
<organism evidence="8 9">
    <name type="scientific">Cellulomonas pakistanensis</name>
    <dbReference type="NCBI Taxonomy" id="992287"/>
    <lineage>
        <taxon>Bacteria</taxon>
        <taxon>Bacillati</taxon>
        <taxon>Actinomycetota</taxon>
        <taxon>Actinomycetes</taxon>
        <taxon>Micrococcales</taxon>
        <taxon>Cellulomonadaceae</taxon>
        <taxon>Cellulomonas</taxon>
    </lineage>
</organism>
<name>A0A919U3Z9_9CELL</name>